<dbReference type="Gene3D" id="3.30.70.270">
    <property type="match status" value="1"/>
</dbReference>
<feature type="region of interest" description="Disordered" evidence="1">
    <location>
        <begin position="234"/>
        <end position="259"/>
    </location>
</feature>
<keyword evidence="3" id="KW-1185">Reference proteome</keyword>
<dbReference type="EMBL" id="AJIL01000029">
    <property type="protein sequence ID" value="KNF01489.1"/>
    <property type="molecule type" value="Genomic_DNA"/>
</dbReference>
<dbReference type="InterPro" id="IPR043128">
    <property type="entry name" value="Rev_trsase/Diguanyl_cyclase"/>
</dbReference>
<feature type="compositionally biased region" description="Acidic residues" evidence="1">
    <location>
        <begin position="250"/>
        <end position="259"/>
    </location>
</feature>
<feature type="region of interest" description="Disordered" evidence="1">
    <location>
        <begin position="1"/>
        <end position="24"/>
    </location>
</feature>
<evidence type="ECO:0000313" key="2">
    <source>
        <dbReference type="EMBL" id="KNF01489.1"/>
    </source>
</evidence>
<name>A0A0L0VQE8_9BASI</name>
<evidence type="ECO:0000313" key="3">
    <source>
        <dbReference type="Proteomes" id="UP000054564"/>
    </source>
</evidence>
<dbReference type="PANTHER" id="PTHR33064">
    <property type="entry name" value="POL PROTEIN"/>
    <property type="match status" value="1"/>
</dbReference>
<comment type="caution">
    <text evidence="2">The sequence shown here is derived from an EMBL/GenBank/DDBJ whole genome shotgun (WGS) entry which is preliminary data.</text>
</comment>
<proteinExistence type="predicted"/>
<gene>
    <name evidence="2" type="ORF">PSTG_05269</name>
</gene>
<dbReference type="SUPFAM" id="SSF56672">
    <property type="entry name" value="DNA/RNA polymerases"/>
    <property type="match status" value="1"/>
</dbReference>
<protein>
    <submittedName>
        <fullName evidence="2">Uncharacterized protein</fullName>
    </submittedName>
</protein>
<dbReference type="AlphaFoldDB" id="A0A0L0VQE8"/>
<dbReference type="STRING" id="1165861.A0A0L0VQE8"/>
<accession>A0A0L0VQE8</accession>
<sequence length="297" mass="33680">MPQNLNSPLSSPPLSRDPYKTPLTPFPPEFTPTWKITEERLKVVNFGPKDLLWEEEFKLFKHLIITRQDAFAFGPEERGLLKHTYGQPYVIPVIKHEPWQQKPIPIPTAIKDQFIELVRERIKTGLYEQSFSTYSSPGFCVKKQDDSGLPPNPEELIESFTGRACYGLGDIMGGYDERELAPESRPLTTFETRLGRFQLTRLPQGATNSVAVYQAQMMWILQDEIPNNKLVSSKRVPVDQTKSSNTEGMDPQEDGEEEEVGEINIHYSCPLGYVTLSVNGRSFQALLDNGSQVNLMS</sequence>
<dbReference type="InterPro" id="IPR043502">
    <property type="entry name" value="DNA/RNA_pol_sf"/>
</dbReference>
<dbReference type="Gene3D" id="3.10.10.10">
    <property type="entry name" value="HIV Type 1 Reverse Transcriptase, subunit A, domain 1"/>
    <property type="match status" value="2"/>
</dbReference>
<organism evidence="2 3">
    <name type="scientific">Puccinia striiformis f. sp. tritici PST-78</name>
    <dbReference type="NCBI Taxonomy" id="1165861"/>
    <lineage>
        <taxon>Eukaryota</taxon>
        <taxon>Fungi</taxon>
        <taxon>Dikarya</taxon>
        <taxon>Basidiomycota</taxon>
        <taxon>Pucciniomycotina</taxon>
        <taxon>Pucciniomycetes</taxon>
        <taxon>Pucciniales</taxon>
        <taxon>Pucciniaceae</taxon>
        <taxon>Puccinia</taxon>
    </lineage>
</organism>
<dbReference type="InterPro" id="IPR051320">
    <property type="entry name" value="Viral_Replic_Matur_Polypro"/>
</dbReference>
<feature type="compositionally biased region" description="Low complexity" evidence="1">
    <location>
        <begin position="1"/>
        <end position="14"/>
    </location>
</feature>
<evidence type="ECO:0000256" key="1">
    <source>
        <dbReference type="SAM" id="MobiDB-lite"/>
    </source>
</evidence>
<dbReference type="CDD" id="cd01647">
    <property type="entry name" value="RT_LTR"/>
    <property type="match status" value="1"/>
</dbReference>
<reference evidence="3" key="1">
    <citation type="submission" date="2014-03" db="EMBL/GenBank/DDBJ databases">
        <title>The Genome Sequence of Puccinia striiformis f. sp. tritici PST-78.</title>
        <authorList>
            <consortium name="The Broad Institute Genome Sequencing Platform"/>
            <person name="Cuomo C."/>
            <person name="Hulbert S."/>
            <person name="Chen X."/>
            <person name="Walker B."/>
            <person name="Young S.K."/>
            <person name="Zeng Q."/>
            <person name="Gargeya S."/>
            <person name="Fitzgerald M."/>
            <person name="Haas B."/>
            <person name="Abouelleil A."/>
            <person name="Alvarado L."/>
            <person name="Arachchi H.M."/>
            <person name="Berlin A.M."/>
            <person name="Chapman S.B."/>
            <person name="Goldberg J."/>
            <person name="Griggs A."/>
            <person name="Gujja S."/>
            <person name="Hansen M."/>
            <person name="Howarth C."/>
            <person name="Imamovic A."/>
            <person name="Larimer J."/>
            <person name="McCowan C."/>
            <person name="Montmayeur A."/>
            <person name="Murphy C."/>
            <person name="Neiman D."/>
            <person name="Pearson M."/>
            <person name="Priest M."/>
            <person name="Roberts A."/>
            <person name="Saif S."/>
            <person name="Shea T."/>
            <person name="Sisk P."/>
            <person name="Sykes S."/>
            <person name="Wortman J."/>
            <person name="Nusbaum C."/>
            <person name="Birren B."/>
        </authorList>
    </citation>
    <scope>NUCLEOTIDE SEQUENCE [LARGE SCALE GENOMIC DNA]</scope>
    <source>
        <strain evidence="3">race PST-78</strain>
    </source>
</reference>
<dbReference type="Proteomes" id="UP000054564">
    <property type="component" value="Unassembled WGS sequence"/>
</dbReference>
<dbReference type="PANTHER" id="PTHR33064:SF37">
    <property type="entry name" value="RIBONUCLEASE H"/>
    <property type="match status" value="1"/>
</dbReference>